<sequence>MDEAAAVAKVLKLDGQDAGRVLASRKERRKHEKGKSAHALPYQPISRASMQPFGVPA</sequence>
<dbReference type="EMBL" id="CADCVY010000017">
    <property type="protein sequence ID" value="CAA9491581.1"/>
    <property type="molecule type" value="Genomic_DNA"/>
</dbReference>
<feature type="region of interest" description="Disordered" evidence="1">
    <location>
        <begin position="18"/>
        <end position="57"/>
    </location>
</feature>
<protein>
    <submittedName>
        <fullName evidence="2">Uncharacterized protein</fullName>
    </submittedName>
</protein>
<organism evidence="2">
    <name type="scientific">uncultured Sphingomonas sp</name>
    <dbReference type="NCBI Taxonomy" id="158754"/>
    <lineage>
        <taxon>Bacteria</taxon>
        <taxon>Pseudomonadati</taxon>
        <taxon>Pseudomonadota</taxon>
        <taxon>Alphaproteobacteria</taxon>
        <taxon>Sphingomonadales</taxon>
        <taxon>Sphingomonadaceae</taxon>
        <taxon>Sphingomonas</taxon>
        <taxon>environmental samples</taxon>
    </lineage>
</organism>
<gene>
    <name evidence="2" type="ORF">AVDCRST_MAG44-235</name>
</gene>
<dbReference type="AlphaFoldDB" id="A0A6J4SC06"/>
<proteinExistence type="predicted"/>
<evidence type="ECO:0000256" key="1">
    <source>
        <dbReference type="SAM" id="MobiDB-lite"/>
    </source>
</evidence>
<reference evidence="2" key="1">
    <citation type="submission" date="2020-02" db="EMBL/GenBank/DDBJ databases">
        <authorList>
            <person name="Meier V. D."/>
        </authorList>
    </citation>
    <scope>NUCLEOTIDE SEQUENCE</scope>
    <source>
        <strain evidence="2">AVDCRST_MAG44</strain>
    </source>
</reference>
<evidence type="ECO:0000313" key="2">
    <source>
        <dbReference type="EMBL" id="CAA9491581.1"/>
    </source>
</evidence>
<name>A0A6J4SC06_9SPHN</name>
<accession>A0A6J4SC06</accession>